<name>A0ABN7WLN5_GIGMA</name>
<gene>
    <name evidence="1" type="ORF">GMARGA_LOCUS32070</name>
</gene>
<proteinExistence type="predicted"/>
<evidence type="ECO:0000313" key="2">
    <source>
        <dbReference type="Proteomes" id="UP000789901"/>
    </source>
</evidence>
<dbReference type="Proteomes" id="UP000789901">
    <property type="component" value="Unassembled WGS sequence"/>
</dbReference>
<evidence type="ECO:0000313" key="1">
    <source>
        <dbReference type="EMBL" id="CAG8834468.1"/>
    </source>
</evidence>
<accession>A0ABN7WLN5</accession>
<protein>
    <submittedName>
        <fullName evidence="1">5253_t:CDS:1</fullName>
    </submittedName>
</protein>
<reference evidence="1 2" key="1">
    <citation type="submission" date="2021-06" db="EMBL/GenBank/DDBJ databases">
        <authorList>
            <person name="Kallberg Y."/>
            <person name="Tangrot J."/>
            <person name="Rosling A."/>
        </authorList>
    </citation>
    <scope>NUCLEOTIDE SEQUENCE [LARGE SCALE GENOMIC DNA]</scope>
    <source>
        <strain evidence="1 2">120-4 pot B 10/14</strain>
    </source>
</reference>
<feature type="non-terminal residue" evidence="1">
    <location>
        <position position="1"/>
    </location>
</feature>
<organism evidence="1 2">
    <name type="scientific">Gigaspora margarita</name>
    <dbReference type="NCBI Taxonomy" id="4874"/>
    <lineage>
        <taxon>Eukaryota</taxon>
        <taxon>Fungi</taxon>
        <taxon>Fungi incertae sedis</taxon>
        <taxon>Mucoromycota</taxon>
        <taxon>Glomeromycotina</taxon>
        <taxon>Glomeromycetes</taxon>
        <taxon>Diversisporales</taxon>
        <taxon>Gigasporaceae</taxon>
        <taxon>Gigaspora</taxon>
    </lineage>
</organism>
<comment type="caution">
    <text evidence="1">The sequence shown here is derived from an EMBL/GenBank/DDBJ whole genome shotgun (WGS) entry which is preliminary data.</text>
</comment>
<keyword evidence="2" id="KW-1185">Reference proteome</keyword>
<dbReference type="EMBL" id="CAJVQB010049415">
    <property type="protein sequence ID" value="CAG8834468.1"/>
    <property type="molecule type" value="Genomic_DNA"/>
</dbReference>
<sequence length="89" mass="10475">NNYLSKFIEFIPNVEVIIEDVRILQGFHVIKAASFNILLESDRKKALFIISIVLKNWINLSNCEDDYEDNNVEDLMTMQRVDIEPIFKK</sequence>